<evidence type="ECO:0000313" key="1">
    <source>
        <dbReference type="EMBL" id="MFC5292283.1"/>
    </source>
</evidence>
<dbReference type="PIRSF" id="PIRSF016624">
    <property type="entry name" value="Mu_prophg_I"/>
    <property type="match status" value="1"/>
</dbReference>
<comment type="caution">
    <text evidence="1">The sequence shown here is derived from an EMBL/GenBank/DDBJ whole genome shotgun (WGS) entry which is preliminary data.</text>
</comment>
<proteinExistence type="predicted"/>
<dbReference type="GO" id="GO:0008233">
    <property type="term" value="F:peptidase activity"/>
    <property type="evidence" value="ECO:0007669"/>
    <property type="project" value="UniProtKB-KW"/>
</dbReference>
<dbReference type="EMBL" id="JBHSLI010000001">
    <property type="protein sequence ID" value="MFC5292283.1"/>
    <property type="molecule type" value="Genomic_DNA"/>
</dbReference>
<dbReference type="Pfam" id="PF10123">
    <property type="entry name" value="Mu-like_Pro"/>
    <property type="match status" value="2"/>
</dbReference>
<keyword evidence="1" id="KW-0378">Hydrolase</keyword>
<accession>A0ABW0EYG0</accession>
<protein>
    <submittedName>
        <fullName evidence="1">Phage protease</fullName>
    </submittedName>
</protein>
<sequence>MHKRLALCSSLSEGLVAGIAAFEVVMASAQAGGEQQPPEWVQLTPRGAVTARDGRSFRFDPERLAAAFAAEGLQLPIDFEHESEFTFTLGAKPARAWIVAVEARAKGLFGRVEWLPDAVAALKAKAYRYISPTFYFGEDGITARLIKAAALVAAPALGMPALASATPQNGATMLKDILIALGLAETASAADAVSAIALLKAGDPAKFVPKAQHDATATALAAAEKKLQDADDAAQAARCSTLVEDAIKGGKIAPAAKDQYLALAKSNFDGTKAAIDAMPVVLKAGADADLDNADPDKGAAGKLSEAEKAMAATLGVTEEAFLAARAA</sequence>
<keyword evidence="1" id="KW-0645">Protease</keyword>
<gene>
    <name evidence="1" type="ORF">ACFPK2_04680</name>
</gene>
<dbReference type="InterPro" id="IPR012106">
    <property type="entry name" value="Phage_Mu_Gp1"/>
</dbReference>
<name>A0ABW0EYG0_9HYPH</name>
<dbReference type="GO" id="GO:0006508">
    <property type="term" value="P:proteolysis"/>
    <property type="evidence" value="ECO:0007669"/>
    <property type="project" value="UniProtKB-KW"/>
</dbReference>
<dbReference type="RefSeq" id="WP_260347658.1">
    <property type="nucleotide sequence ID" value="NZ_JAOAOS010000001.1"/>
</dbReference>
<organism evidence="1 2">
    <name type="scientific">Bosea minatitlanensis</name>
    <dbReference type="NCBI Taxonomy" id="128782"/>
    <lineage>
        <taxon>Bacteria</taxon>
        <taxon>Pseudomonadati</taxon>
        <taxon>Pseudomonadota</taxon>
        <taxon>Alphaproteobacteria</taxon>
        <taxon>Hyphomicrobiales</taxon>
        <taxon>Boseaceae</taxon>
        <taxon>Bosea</taxon>
    </lineage>
</organism>
<reference evidence="2" key="1">
    <citation type="journal article" date="2019" name="Int. J. Syst. Evol. Microbiol.">
        <title>The Global Catalogue of Microorganisms (GCM) 10K type strain sequencing project: providing services to taxonomists for standard genome sequencing and annotation.</title>
        <authorList>
            <consortium name="The Broad Institute Genomics Platform"/>
            <consortium name="The Broad Institute Genome Sequencing Center for Infectious Disease"/>
            <person name="Wu L."/>
            <person name="Ma J."/>
        </authorList>
    </citation>
    <scope>NUCLEOTIDE SEQUENCE [LARGE SCALE GENOMIC DNA]</scope>
    <source>
        <strain evidence="2">CGMCC 1.15643</strain>
    </source>
</reference>
<evidence type="ECO:0000313" key="2">
    <source>
        <dbReference type="Proteomes" id="UP001595976"/>
    </source>
</evidence>
<dbReference type="Proteomes" id="UP001595976">
    <property type="component" value="Unassembled WGS sequence"/>
</dbReference>
<keyword evidence="2" id="KW-1185">Reference proteome</keyword>